<feature type="chain" id="PRO_5008003648" description="PrcB C-terminal domain-containing protein" evidence="1">
    <location>
        <begin position="21"/>
        <end position="162"/>
    </location>
</feature>
<feature type="signal peptide" evidence="1">
    <location>
        <begin position="1"/>
        <end position="20"/>
    </location>
</feature>
<dbReference type="EMBL" id="CP015199">
    <property type="protein sequence ID" value="ANF49594.1"/>
    <property type="molecule type" value="Genomic_DNA"/>
</dbReference>
<keyword evidence="3" id="KW-1185">Reference proteome</keyword>
<evidence type="ECO:0000313" key="2">
    <source>
        <dbReference type="EMBL" id="ANF49594.1"/>
    </source>
</evidence>
<sequence length="162" mass="17971">MNKLLIWFLALFMSCTSAVSQTAQSSKKSQDMQKNGEILVSESQGGADQPGFSIIKNEQELQKAVKGGNSNLIVEAGAEPAINYPKFPKDKKVVLYNLGMFRSGDHRISEIKSVSVKNNILYVEVPFVESGGMEIQVISNPWVLFTVPSDYQFNSVELKYSK</sequence>
<dbReference type="AlphaFoldDB" id="A0A172XRN1"/>
<accession>A0A172XRN1</accession>
<protein>
    <recommendedName>
        <fullName evidence="4">PrcB C-terminal domain-containing protein</fullName>
    </recommendedName>
</protein>
<keyword evidence="1" id="KW-0732">Signal</keyword>
<gene>
    <name evidence="2" type="ORF">A0O34_03095</name>
</gene>
<evidence type="ECO:0000313" key="3">
    <source>
        <dbReference type="Proteomes" id="UP000077824"/>
    </source>
</evidence>
<dbReference type="RefSeq" id="WP_066750990.1">
    <property type="nucleotide sequence ID" value="NZ_CP015199.1"/>
</dbReference>
<evidence type="ECO:0000256" key="1">
    <source>
        <dbReference type="SAM" id="SignalP"/>
    </source>
</evidence>
<dbReference type="OrthoDB" id="1268646at2"/>
<dbReference type="KEGG" id="chh:A0O34_03095"/>
<evidence type="ECO:0008006" key="4">
    <source>
        <dbReference type="Google" id="ProtNLM"/>
    </source>
</evidence>
<reference evidence="2 3" key="1">
    <citation type="submission" date="2016-04" db="EMBL/GenBank/DDBJ databases">
        <title>Complete Genome Sequence of Chryseobacterium sp. IHBB 10212.</title>
        <authorList>
            <person name="Pal M."/>
            <person name="Swarnkar M.K."/>
            <person name="Kaushal K."/>
            <person name="Chhibber S."/>
            <person name="Singh A.K."/>
            <person name="Gulati A."/>
        </authorList>
    </citation>
    <scope>NUCLEOTIDE SEQUENCE [LARGE SCALE GENOMIC DNA]</scope>
    <source>
        <strain evidence="2 3">IHBB 10212</strain>
    </source>
</reference>
<name>A0A172XRN1_9FLAO</name>
<dbReference type="PROSITE" id="PS51257">
    <property type="entry name" value="PROKAR_LIPOPROTEIN"/>
    <property type="match status" value="1"/>
</dbReference>
<dbReference type="STRING" id="1685010.A0O34_03095"/>
<proteinExistence type="predicted"/>
<dbReference type="Proteomes" id="UP000077824">
    <property type="component" value="Chromosome"/>
</dbReference>
<organism evidence="2 3">
    <name type="scientific">Chryseobacterium glaciei</name>
    <dbReference type="NCBI Taxonomy" id="1685010"/>
    <lineage>
        <taxon>Bacteria</taxon>
        <taxon>Pseudomonadati</taxon>
        <taxon>Bacteroidota</taxon>
        <taxon>Flavobacteriia</taxon>
        <taxon>Flavobacteriales</taxon>
        <taxon>Weeksellaceae</taxon>
        <taxon>Chryseobacterium group</taxon>
        <taxon>Chryseobacterium</taxon>
    </lineage>
</organism>